<evidence type="ECO:0000313" key="2">
    <source>
        <dbReference type="EMBL" id="PPQ95792.1"/>
    </source>
</evidence>
<comment type="caution">
    <text evidence="2">The sequence shown here is derived from an EMBL/GenBank/DDBJ whole genome shotgun (WGS) entry which is preliminary data.</text>
</comment>
<feature type="compositionally biased region" description="Basic and acidic residues" evidence="1">
    <location>
        <begin position="35"/>
        <end position="47"/>
    </location>
</feature>
<organism evidence="2 3">
    <name type="scientific">Gymnopilus dilepis</name>
    <dbReference type="NCBI Taxonomy" id="231916"/>
    <lineage>
        <taxon>Eukaryota</taxon>
        <taxon>Fungi</taxon>
        <taxon>Dikarya</taxon>
        <taxon>Basidiomycota</taxon>
        <taxon>Agaricomycotina</taxon>
        <taxon>Agaricomycetes</taxon>
        <taxon>Agaricomycetidae</taxon>
        <taxon>Agaricales</taxon>
        <taxon>Agaricineae</taxon>
        <taxon>Hymenogastraceae</taxon>
        <taxon>Gymnopilus</taxon>
    </lineage>
</organism>
<accession>A0A409XYE7</accession>
<name>A0A409XYE7_9AGAR</name>
<dbReference type="AlphaFoldDB" id="A0A409XYE7"/>
<protein>
    <submittedName>
        <fullName evidence="2">Uncharacterized protein</fullName>
    </submittedName>
</protein>
<feature type="region of interest" description="Disordered" evidence="1">
    <location>
        <begin position="35"/>
        <end position="57"/>
    </location>
</feature>
<dbReference type="InParanoid" id="A0A409XYE7"/>
<gene>
    <name evidence="2" type="ORF">CVT26_015892</name>
</gene>
<keyword evidence="3" id="KW-1185">Reference proteome</keyword>
<reference evidence="2 3" key="1">
    <citation type="journal article" date="2018" name="Evol. Lett.">
        <title>Horizontal gene cluster transfer increased hallucinogenic mushroom diversity.</title>
        <authorList>
            <person name="Reynolds H.T."/>
            <person name="Vijayakumar V."/>
            <person name="Gluck-Thaler E."/>
            <person name="Korotkin H.B."/>
            <person name="Matheny P.B."/>
            <person name="Slot J.C."/>
        </authorList>
    </citation>
    <scope>NUCLEOTIDE SEQUENCE [LARGE SCALE GENOMIC DNA]</scope>
    <source>
        <strain evidence="2 3">SRW20</strain>
    </source>
</reference>
<dbReference type="Proteomes" id="UP000284706">
    <property type="component" value="Unassembled WGS sequence"/>
</dbReference>
<dbReference type="EMBL" id="NHYE01001413">
    <property type="protein sequence ID" value="PPQ95792.1"/>
    <property type="molecule type" value="Genomic_DNA"/>
</dbReference>
<evidence type="ECO:0000256" key="1">
    <source>
        <dbReference type="SAM" id="MobiDB-lite"/>
    </source>
</evidence>
<dbReference type="OrthoDB" id="3266986at2759"/>
<proteinExistence type="predicted"/>
<evidence type="ECO:0000313" key="3">
    <source>
        <dbReference type="Proteomes" id="UP000284706"/>
    </source>
</evidence>
<sequence length="423" mass="49661">MPIASRFLEDLPLIGCGYIIHPDYMREIFCGTDGTETKTKNESKNDTETGASTTGAPLDFDRAAMAEKVARWHFTLPPELRAVTPRIYIRNNKSDSDSDSDDDEDEKTIDYTNVQDFFILTRTVRIWNFRLVMDVRQESEKDRERLQRFIDAFGRGIDRSKLEYGITEVDQITRRLTILPLTMPKLSDYPLVGCGYSIPFEHMKEIYWDHTEPFDAEALALDLASWDCTLSQKKKEGTPRIYVRFKDPRDKEYDDCTKADFFILTRLVRVVTVQMANDIHVETEVDRKRRDRFIEVFGKGCGYSVTLEDMKNLYWDPAIPFDPRTMAFDLAAWDCRIPKEQQEGTPRIYFRFKDRRDMERGDWTKVDFFVLTRLVRVINVQMAKDIKVESEADRKIRDKFIEVFGKGIGEKQMTYGIQEWLYD</sequence>